<feature type="non-terminal residue" evidence="2">
    <location>
        <position position="116"/>
    </location>
</feature>
<evidence type="ECO:0000313" key="2">
    <source>
        <dbReference type="EMBL" id="CAG8733698.1"/>
    </source>
</evidence>
<protein>
    <submittedName>
        <fullName evidence="2">12361_t:CDS:1</fullName>
    </submittedName>
</protein>
<gene>
    <name evidence="2" type="ORF">FMOSSE_LOCUS15770</name>
</gene>
<accession>A0A9N9IFR7</accession>
<keyword evidence="3" id="KW-1185">Reference proteome</keyword>
<name>A0A9N9IFR7_FUNMO</name>
<feature type="compositionally biased region" description="Polar residues" evidence="1">
    <location>
        <begin position="92"/>
        <end position="106"/>
    </location>
</feature>
<dbReference type="AlphaFoldDB" id="A0A9N9IFR7"/>
<dbReference type="EMBL" id="CAJVPP010017821">
    <property type="protein sequence ID" value="CAG8733698.1"/>
    <property type="molecule type" value="Genomic_DNA"/>
</dbReference>
<reference evidence="2" key="1">
    <citation type="submission" date="2021-06" db="EMBL/GenBank/DDBJ databases">
        <authorList>
            <person name="Kallberg Y."/>
            <person name="Tangrot J."/>
            <person name="Rosling A."/>
        </authorList>
    </citation>
    <scope>NUCLEOTIDE SEQUENCE</scope>
    <source>
        <strain evidence="2">87-6 pot B 2015</strain>
    </source>
</reference>
<evidence type="ECO:0000256" key="1">
    <source>
        <dbReference type="SAM" id="MobiDB-lite"/>
    </source>
</evidence>
<comment type="caution">
    <text evidence="2">The sequence shown here is derived from an EMBL/GenBank/DDBJ whole genome shotgun (WGS) entry which is preliminary data.</text>
</comment>
<feature type="non-terminal residue" evidence="2">
    <location>
        <position position="1"/>
    </location>
</feature>
<proteinExistence type="predicted"/>
<evidence type="ECO:0000313" key="3">
    <source>
        <dbReference type="Proteomes" id="UP000789375"/>
    </source>
</evidence>
<dbReference type="Proteomes" id="UP000789375">
    <property type="component" value="Unassembled WGS sequence"/>
</dbReference>
<sequence length="116" mass="13207">SHKRNDIKNSNIPFNTVDAIHSLIVRIDDIDNKLVLLSDEIRTIKNEISDDDDNELIMDIVNEQTQHTLKSTLTYDKQPSIADSPKTDKDTNFNNNRTQQNDGIVTPCITQVKSEL</sequence>
<feature type="region of interest" description="Disordered" evidence="1">
    <location>
        <begin position="76"/>
        <end position="106"/>
    </location>
</feature>
<organism evidence="2 3">
    <name type="scientific">Funneliformis mosseae</name>
    <name type="common">Endomycorrhizal fungus</name>
    <name type="synonym">Glomus mosseae</name>
    <dbReference type="NCBI Taxonomy" id="27381"/>
    <lineage>
        <taxon>Eukaryota</taxon>
        <taxon>Fungi</taxon>
        <taxon>Fungi incertae sedis</taxon>
        <taxon>Mucoromycota</taxon>
        <taxon>Glomeromycotina</taxon>
        <taxon>Glomeromycetes</taxon>
        <taxon>Glomerales</taxon>
        <taxon>Glomeraceae</taxon>
        <taxon>Funneliformis</taxon>
    </lineage>
</organism>